<dbReference type="GO" id="GO:0020037">
    <property type="term" value="F:heme binding"/>
    <property type="evidence" value="ECO:0007669"/>
    <property type="project" value="InterPro"/>
</dbReference>
<dbReference type="Gene3D" id="1.20.58.480">
    <property type="match status" value="1"/>
</dbReference>
<accession>A0A0D9V7Y2</accession>
<feature type="region of interest" description="Disordered" evidence="1">
    <location>
        <begin position="1"/>
        <end position="34"/>
    </location>
</feature>
<evidence type="ECO:0000313" key="5">
    <source>
        <dbReference type="Proteomes" id="UP000032180"/>
    </source>
</evidence>
<dbReference type="Pfam" id="PF07231">
    <property type="entry name" value="Hs1pro-1_N"/>
    <property type="match status" value="1"/>
</dbReference>
<dbReference type="PANTHER" id="PTHR34795:SF1">
    <property type="entry name" value="NEMATODE RESISTANCE PROTEIN-LIKE HSPRO1"/>
    <property type="match status" value="1"/>
</dbReference>
<dbReference type="GO" id="GO:0006952">
    <property type="term" value="P:defense response"/>
    <property type="evidence" value="ECO:0007669"/>
    <property type="project" value="InterPro"/>
</dbReference>
<proteinExistence type="predicted"/>
<dbReference type="InterPro" id="IPR037217">
    <property type="entry name" value="Trp/Indoleamine_2_3_dOase-like"/>
</dbReference>
<name>A0A0D9V7Y2_9ORYZ</name>
<dbReference type="STRING" id="77586.A0A0D9V7Y2"/>
<dbReference type="PANTHER" id="PTHR34795">
    <property type="entry name" value="NEMATODE RESISTANCE PROTEIN-LIKE HSPRO1"/>
    <property type="match status" value="1"/>
</dbReference>
<dbReference type="Gramene" id="LPERR01G32390.1">
    <property type="protein sequence ID" value="LPERR01G32390.1"/>
    <property type="gene ID" value="LPERR01G32390"/>
</dbReference>
<organism evidence="4 5">
    <name type="scientific">Leersia perrieri</name>
    <dbReference type="NCBI Taxonomy" id="77586"/>
    <lineage>
        <taxon>Eukaryota</taxon>
        <taxon>Viridiplantae</taxon>
        <taxon>Streptophyta</taxon>
        <taxon>Embryophyta</taxon>
        <taxon>Tracheophyta</taxon>
        <taxon>Spermatophyta</taxon>
        <taxon>Magnoliopsida</taxon>
        <taxon>Liliopsida</taxon>
        <taxon>Poales</taxon>
        <taxon>Poaceae</taxon>
        <taxon>BOP clade</taxon>
        <taxon>Oryzoideae</taxon>
        <taxon>Oryzeae</taxon>
        <taxon>Oryzinae</taxon>
        <taxon>Leersia</taxon>
    </lineage>
</organism>
<dbReference type="InterPro" id="IPR009743">
    <property type="entry name" value="Hs1pro-1_C"/>
</dbReference>
<reference evidence="4" key="3">
    <citation type="submission" date="2015-04" db="UniProtKB">
        <authorList>
            <consortium name="EnsemblPlants"/>
        </authorList>
    </citation>
    <scope>IDENTIFICATION</scope>
</reference>
<evidence type="ECO:0000259" key="3">
    <source>
        <dbReference type="Pfam" id="PF07231"/>
    </source>
</evidence>
<feature type="domain" description="Hs1pro-1 C-terminal" evidence="2">
    <location>
        <begin position="192"/>
        <end position="459"/>
    </location>
</feature>
<evidence type="ECO:0008006" key="6">
    <source>
        <dbReference type="Google" id="ProtNLM"/>
    </source>
</evidence>
<dbReference type="eggNOG" id="ENOG502QVKI">
    <property type="taxonomic scope" value="Eukaryota"/>
</dbReference>
<evidence type="ECO:0000256" key="1">
    <source>
        <dbReference type="SAM" id="MobiDB-lite"/>
    </source>
</evidence>
<evidence type="ECO:0000259" key="2">
    <source>
        <dbReference type="Pfam" id="PF07014"/>
    </source>
</evidence>
<dbReference type="InterPro" id="IPR038759">
    <property type="entry name" value="HSPRO1/HSPRO2"/>
</dbReference>
<dbReference type="GO" id="GO:0019441">
    <property type="term" value="P:L-tryptophan catabolic process to kynurenine"/>
    <property type="evidence" value="ECO:0007669"/>
    <property type="project" value="InterPro"/>
</dbReference>
<dbReference type="Proteomes" id="UP000032180">
    <property type="component" value="Chromosome 1"/>
</dbReference>
<feature type="domain" description="Nematode resistance protein-like HSPRO1 N-terminal" evidence="3">
    <location>
        <begin position="7"/>
        <end position="189"/>
    </location>
</feature>
<reference evidence="4 5" key="1">
    <citation type="submission" date="2012-08" db="EMBL/GenBank/DDBJ databases">
        <title>Oryza genome evolution.</title>
        <authorList>
            <person name="Wing R.A."/>
        </authorList>
    </citation>
    <scope>NUCLEOTIDE SEQUENCE</scope>
</reference>
<evidence type="ECO:0000313" key="4">
    <source>
        <dbReference type="EnsemblPlants" id="LPERR01G32390.1"/>
    </source>
</evidence>
<feature type="compositionally biased region" description="Low complexity" evidence="1">
    <location>
        <begin position="20"/>
        <end position="31"/>
    </location>
</feature>
<dbReference type="Pfam" id="PF07014">
    <property type="entry name" value="Hs1pro-1_C"/>
    <property type="match status" value="1"/>
</dbReference>
<dbReference type="HOGENOM" id="CLU_036144_0_0_1"/>
<dbReference type="EnsemblPlants" id="LPERR01G32390.1">
    <property type="protein sequence ID" value="LPERR01G32390.1"/>
    <property type="gene ID" value="LPERR01G32390"/>
</dbReference>
<dbReference type="SUPFAM" id="SSF140959">
    <property type="entry name" value="Indolic compounds 2,3-dioxygenase-like"/>
    <property type="match status" value="1"/>
</dbReference>
<dbReference type="GO" id="GO:0046872">
    <property type="term" value="F:metal ion binding"/>
    <property type="evidence" value="ECO:0007669"/>
    <property type="project" value="InterPro"/>
</dbReference>
<keyword evidence="5" id="KW-1185">Reference proteome</keyword>
<protein>
    <recommendedName>
        <fullName evidence="6">Hs1pro-1 C-terminal domain-containing protein</fullName>
    </recommendedName>
</protein>
<sequence length="473" mass="52497">MATPKLSPVSPVRPDDKQCAASSSSSSATAAPLRVQDDTAAEEYEQYIRLPELARLWNDRCCPEWADEGMVKPALQALEITFRFVSVALSDPRGYASRRELARRLEALAAREVEVVAALGEEGERCAPLAELSASEGMLPRERSASEVWQLPGSAAAVVCHVSEASLLPRLAAWDKSETVAAKIKYAIESQMQGRVFTLGLGEPNLAGKPVLEYDRVVRPHELHALKAKVAHEPKTGYRNRENEALFTIHQILESWLCAASQLLARLNERIEARNWEAAASDCWILERVWKLLADVEDLHLLMDPDDFLRLKSQLAIRAAPGSDASFCFRSRAMLHVANATRDLKKRVPWVLGVEVDPNGGPRVQEAAMKLFHSRRRGEGEDAGKVELLQAFQAVEAAVRRFFFAYRQLVAAVMGTAEASTNRALFLPAEEMDPLAQMFLEPPYFPSLDAAKTFLADYWVRRMAGDSASSRQS</sequence>
<reference evidence="5" key="2">
    <citation type="submission" date="2013-12" db="EMBL/GenBank/DDBJ databases">
        <authorList>
            <person name="Yu Y."/>
            <person name="Lee S."/>
            <person name="de Baynast K."/>
            <person name="Wissotski M."/>
            <person name="Liu L."/>
            <person name="Talag J."/>
            <person name="Goicoechea J."/>
            <person name="Angelova A."/>
            <person name="Jetty R."/>
            <person name="Kudrna D."/>
            <person name="Golser W."/>
            <person name="Rivera L."/>
            <person name="Zhang J."/>
            <person name="Wing R."/>
        </authorList>
    </citation>
    <scope>NUCLEOTIDE SEQUENCE</scope>
</reference>
<dbReference type="AlphaFoldDB" id="A0A0D9V7Y2"/>
<dbReference type="InterPro" id="IPR009869">
    <property type="entry name" value="HSPRO1_N"/>
</dbReference>